<name>A0A6B0SJU6_9EURY</name>
<evidence type="ECO:0000313" key="3">
    <source>
        <dbReference type="Proteomes" id="UP000471521"/>
    </source>
</evidence>
<comment type="caution">
    <text evidence="2">The sequence shown here is derived from an EMBL/GenBank/DDBJ whole genome shotgun (WGS) entry which is preliminary data.</text>
</comment>
<dbReference type="SUPFAM" id="SSF54427">
    <property type="entry name" value="NTF2-like"/>
    <property type="match status" value="1"/>
</dbReference>
<feature type="domain" description="SnoaL-like" evidence="1">
    <location>
        <begin position="13"/>
        <end position="91"/>
    </location>
</feature>
<sequence>MADGSHSAPETVVQRQTESYNDGDIAAFASYYAKEAEITTFGEIEVIAVSRDGIRDEYGQLFEAVPGLHAEVVAEFTVREYVATKERVTGVDGPCSDAPMWGRIAT</sequence>
<dbReference type="InterPro" id="IPR037401">
    <property type="entry name" value="SnoaL-like"/>
</dbReference>
<evidence type="ECO:0000259" key="1">
    <source>
        <dbReference type="Pfam" id="PF12680"/>
    </source>
</evidence>
<dbReference type="InterPro" id="IPR032710">
    <property type="entry name" value="NTF2-like_dom_sf"/>
</dbReference>
<gene>
    <name evidence="2" type="ORF">GRX66_00450</name>
</gene>
<evidence type="ECO:0000313" key="2">
    <source>
        <dbReference type="EMBL" id="MXR19140.1"/>
    </source>
</evidence>
<accession>A0A6B0SJU6</accession>
<dbReference type="AlphaFoldDB" id="A0A6B0SJU6"/>
<dbReference type="Proteomes" id="UP000471521">
    <property type="component" value="Unassembled WGS sequence"/>
</dbReference>
<dbReference type="EMBL" id="WUUU01000001">
    <property type="protein sequence ID" value="MXR19140.1"/>
    <property type="molecule type" value="Genomic_DNA"/>
</dbReference>
<dbReference type="RefSeq" id="WP_159524738.1">
    <property type="nucleotide sequence ID" value="NZ_WUUU01000001.1"/>
</dbReference>
<dbReference type="Pfam" id="PF12680">
    <property type="entry name" value="SnoaL_2"/>
    <property type="match status" value="1"/>
</dbReference>
<keyword evidence="3" id="KW-1185">Reference proteome</keyword>
<protein>
    <recommendedName>
        <fullName evidence="1">SnoaL-like domain-containing protein</fullName>
    </recommendedName>
</protein>
<reference evidence="2 3" key="1">
    <citation type="submission" date="2019-12" db="EMBL/GenBank/DDBJ databases">
        <title>Isolation and characterization of three novel carbon monoxide-oxidizing members of Halobacteria from salione crusts and soils.</title>
        <authorList>
            <person name="Myers M.R."/>
            <person name="King G.M."/>
        </authorList>
    </citation>
    <scope>NUCLEOTIDE SEQUENCE [LARGE SCALE GENOMIC DNA]</scope>
    <source>
        <strain evidence="2 3">PCN9</strain>
    </source>
</reference>
<dbReference type="Gene3D" id="3.10.450.50">
    <property type="match status" value="1"/>
</dbReference>
<proteinExistence type="predicted"/>
<organism evidence="2 3">
    <name type="scientific">Halobacterium bonnevillei</name>
    <dbReference type="NCBI Taxonomy" id="2692200"/>
    <lineage>
        <taxon>Archaea</taxon>
        <taxon>Methanobacteriati</taxon>
        <taxon>Methanobacteriota</taxon>
        <taxon>Stenosarchaea group</taxon>
        <taxon>Halobacteria</taxon>
        <taxon>Halobacteriales</taxon>
        <taxon>Halobacteriaceae</taxon>
        <taxon>Halobacterium</taxon>
    </lineage>
</organism>
<dbReference type="OrthoDB" id="351257at2157"/>